<dbReference type="EMBL" id="CM044705">
    <property type="protein sequence ID" value="KAI5661918.1"/>
    <property type="molecule type" value="Genomic_DNA"/>
</dbReference>
<comment type="caution">
    <text evidence="1">The sequence shown here is derived from an EMBL/GenBank/DDBJ whole genome shotgun (WGS) entry which is preliminary data.</text>
</comment>
<dbReference type="Proteomes" id="UP001060085">
    <property type="component" value="Linkage Group LG05"/>
</dbReference>
<keyword evidence="2" id="KW-1185">Reference proteome</keyword>
<sequence>MPSPPKLPVVIEEIEDENSQPVVTTLKPRKRRAKFLLLPPTTGETMGVDGFTIQTVGVDGSAYAQAAGVDRSVGVDESQVPQEKNIISQVTQDENNHPMWDIGGLIDDDDTLQYKDKDYVVDQFSNDDEYCMDDYVVEEEVPVEHEVEWIAKRSIGRVKVDKKIKAASIRQRIDEECKVEISKYKAYAAIKLVREMISGSNDN</sequence>
<proteinExistence type="predicted"/>
<organism evidence="1 2">
    <name type="scientific">Catharanthus roseus</name>
    <name type="common">Madagascar periwinkle</name>
    <name type="synonym">Vinca rosea</name>
    <dbReference type="NCBI Taxonomy" id="4058"/>
    <lineage>
        <taxon>Eukaryota</taxon>
        <taxon>Viridiplantae</taxon>
        <taxon>Streptophyta</taxon>
        <taxon>Embryophyta</taxon>
        <taxon>Tracheophyta</taxon>
        <taxon>Spermatophyta</taxon>
        <taxon>Magnoliopsida</taxon>
        <taxon>eudicotyledons</taxon>
        <taxon>Gunneridae</taxon>
        <taxon>Pentapetalae</taxon>
        <taxon>asterids</taxon>
        <taxon>lamiids</taxon>
        <taxon>Gentianales</taxon>
        <taxon>Apocynaceae</taxon>
        <taxon>Rauvolfioideae</taxon>
        <taxon>Vinceae</taxon>
        <taxon>Catharanthinae</taxon>
        <taxon>Catharanthus</taxon>
    </lineage>
</organism>
<evidence type="ECO:0000313" key="2">
    <source>
        <dbReference type="Proteomes" id="UP001060085"/>
    </source>
</evidence>
<gene>
    <name evidence="1" type="ORF">M9H77_21241</name>
</gene>
<name>A0ACC0ALT3_CATRO</name>
<reference evidence="2" key="1">
    <citation type="journal article" date="2023" name="Nat. Plants">
        <title>Single-cell RNA sequencing provides a high-resolution roadmap for understanding the multicellular compartmentation of specialized metabolism.</title>
        <authorList>
            <person name="Sun S."/>
            <person name="Shen X."/>
            <person name="Li Y."/>
            <person name="Li Y."/>
            <person name="Wang S."/>
            <person name="Li R."/>
            <person name="Zhang H."/>
            <person name="Shen G."/>
            <person name="Guo B."/>
            <person name="Wei J."/>
            <person name="Xu J."/>
            <person name="St-Pierre B."/>
            <person name="Chen S."/>
            <person name="Sun C."/>
        </authorList>
    </citation>
    <scope>NUCLEOTIDE SEQUENCE [LARGE SCALE GENOMIC DNA]</scope>
</reference>
<evidence type="ECO:0000313" key="1">
    <source>
        <dbReference type="EMBL" id="KAI5661918.1"/>
    </source>
</evidence>
<protein>
    <submittedName>
        <fullName evidence="1">Uncharacterized protein</fullName>
    </submittedName>
</protein>
<accession>A0ACC0ALT3</accession>